<dbReference type="PROSITE" id="PS50507">
    <property type="entry name" value="RDRP_SSRNA_POS"/>
    <property type="match status" value="1"/>
</dbReference>
<reference evidence="13" key="1">
    <citation type="submission" date="2019-10" db="EMBL/GenBank/DDBJ databases">
        <title>The virome associated to Eryshiphales from vegetable crops in Italy.</title>
        <authorList>
            <person name="Chiapello M."/>
            <person name="Turina M."/>
        </authorList>
    </citation>
    <scope>NUCLEOTIDE SEQUENCE</scope>
    <source>
        <strain evidence="13">PM-A_DN31116</strain>
    </source>
</reference>
<dbReference type="GO" id="GO:0003968">
    <property type="term" value="F:RNA-directed RNA polymerase activity"/>
    <property type="evidence" value="ECO:0007669"/>
    <property type="project" value="UniProtKB-KW"/>
</dbReference>
<sequence>MNQSLNSNVSGANSSSIVIRMPLLSVHPYNNRNLFMKHQTKFKEIIPKSEISNYNHDCMVMDVPLAFILEENVSIQVYKLVRDSAFIRRLQRFILQGVFTNSTSYAEKYMILIATKELYLKSKKNYLSWFPVFYKNFLEDHRHTPPFQFLFGQLYMCATKDPFIRPSKWTIPTDFECTCYMVWSSHQQIKYDFSDDEYEQKEEVEVTSIVESLTNFSKSIASTLATNYYAYRAVNCDITQVTNDLTADLLLLITNFNLKTLIWAFVKLINRLFNVPNLFSIILNMYNYCRSLFTSSPGQQNLGEFEPTMTNPTTTVPPSVSETYFNNFFSGISSTVPAVCSIMATILVVVVGIFMGKDVFNENSLLNRSKARRVCEAFHQVSKGATGIRNLYNILIVWPKWVYEMSFEYILGQDQSRLEELLYSAEVRDPEGFSRREFFDDLNYLTNPINTATISRNKELRTKLLWCDNLLNDMAKTIAQTPLTQVDRSTSQWIYTKLHHTRLAISAICKLPSGCTTRFTPFWVNIIGDSGLGKTTLIPRILSSVKEVIKRSEVHKNEVVPEEDSWSYSMNFCAKHMTGYNGQYCVIIDDLFQDASIVGDATPSALLLIQMVSSQPFPTIQASLEDKGIEFTSKIIMSSSNAHEINRKEIVDSTALLRRMNVRVHVRAKPVGDKSIDKGLVLAGHHRQLYFDIYDCKGKDLLYTMDYDSLCAHIAGEYLKWYELQHKIMKQTTSYPKNVDTIVKALRSGAEGQYHSDSEPVGVPSTSKKPYRFPTIPMLPEEEKVESTRSIYCTVWGTGKIKIEQKHVMNLDDEVELIGMEQYDCDCDNCIAINRNFRQHRHQFYCTQSDITSINEYKSYMAVVPDEITTHHQSRFKRIWQKIKDLLSAAARHPLITILGALATLGSIYYLSTSNRLETPVPTRLMYSSGSVPKKLQPRVKVKPLQPIRFQPTSTYNDINDELRIALPNQNTYDLVFNKILKKEAMCILKKDLGDNKTVCNSALRIVGTCILSNHHFFDYLKEGDEFEVIIHNKYNGLSCKKQIFNLRRYIQLEGIDAGVYKCDNKLPHSTSLVNHFMDKTIPDRKHHSIMLSIYDPKEFSSPVVVPGIVAEPYKTSVLYDNNFTTLDTFATNMSVTQGQSGSILISTEPSAQNKIIGILVCRSKYTSKGYFKPIPRSSLEEAIRMLDVDQNLAVNLETDIEITSTVAIQSYNNNIDCKSLNYLGRIPLLKQVSQPVKTSFIPSLISDGKSEFSPAVLHPEDDRLDPDVKGKPIIYRSVLGYNDEIGAIDTYELDVVVDEMSLEYRNMETPPTFNKCLLNDYQMINGIKPYLKKLDMRTSPGYPFVKEREAIDQGKYRWFNEIEPLNESDGKVFQMKEELKEIVSRREERARNGFKSPTIAYMCLKDELRPNAKIKRGETRVFTCLPMDYNLLIRKYFGAFIMILHHNAGKVSSCVGVNPAKDWYEIWMRLNQKNVLWEDFDYKNWDQHLHPELVMKVADLVSNWYGDSFDSENAKVRRVLLHDLVHTTVMVKDSLFAKSCGQCSGCSITAELNCVVHDILMYYVYRLFCKDRNILCDLSKYRSEVACAMYGDDIIKSVIEGSEFIGTNIKPYMDKLGMSITPGDKTSTEFTLKNPSNLLFLKRGFTIDKEISQSIEYSSVRAPLKKDIVLNIYQWVRKSEDPIVSTRDNCETALREFFMYGRKEFSEQKCLINNYIEEYNNSNLIKIDYVTLNYDNLLREYDSGNFNLAGLESDS</sequence>
<dbReference type="EMBL" id="MN609855">
    <property type="protein sequence ID" value="QLL27727.1"/>
    <property type="molecule type" value="Genomic_RNA"/>
</dbReference>
<evidence type="ECO:0000256" key="9">
    <source>
        <dbReference type="ARBA" id="ARBA00022953"/>
    </source>
</evidence>
<evidence type="ECO:0000256" key="5">
    <source>
        <dbReference type="ARBA" id="ARBA00022741"/>
    </source>
</evidence>
<keyword evidence="7" id="KW-0788">Thiol protease</keyword>
<feature type="domain" description="SF3 helicase" evidence="11">
    <location>
        <begin position="500"/>
        <end position="681"/>
    </location>
</feature>
<feature type="domain" description="Peptidase C3" evidence="12">
    <location>
        <begin position="970"/>
        <end position="1180"/>
    </location>
</feature>
<protein>
    <submittedName>
        <fullName evidence="13">Putative RdRp</fullName>
    </submittedName>
</protein>
<dbReference type="PROSITE" id="PS51218">
    <property type="entry name" value="SF3_HELICASE_2"/>
    <property type="match status" value="1"/>
</dbReference>
<evidence type="ECO:0000259" key="10">
    <source>
        <dbReference type="PROSITE" id="PS50507"/>
    </source>
</evidence>
<dbReference type="InterPro" id="IPR000605">
    <property type="entry name" value="Helicase_SF3_ssDNA/RNA_vir"/>
</dbReference>
<dbReference type="GO" id="GO:0039694">
    <property type="term" value="P:viral RNA genome replication"/>
    <property type="evidence" value="ECO:0007669"/>
    <property type="project" value="InterPro"/>
</dbReference>
<evidence type="ECO:0000313" key="13">
    <source>
        <dbReference type="EMBL" id="QLL27727.1"/>
    </source>
</evidence>
<accession>A0A7D6F142</accession>
<keyword evidence="6" id="KW-0378">Hydrolase</keyword>
<dbReference type="SUPFAM" id="SSF50494">
    <property type="entry name" value="Trypsin-like serine proteases"/>
    <property type="match status" value="1"/>
</dbReference>
<dbReference type="InterPro" id="IPR009003">
    <property type="entry name" value="Peptidase_S1_PA"/>
</dbReference>
<keyword evidence="9" id="KW-0693">Viral RNA replication</keyword>
<keyword evidence="5" id="KW-0547">Nucleotide-binding</keyword>
<dbReference type="Pfam" id="PF00680">
    <property type="entry name" value="RdRP_1"/>
    <property type="match status" value="1"/>
</dbReference>
<evidence type="ECO:0000256" key="8">
    <source>
        <dbReference type="ARBA" id="ARBA00022840"/>
    </source>
</evidence>
<dbReference type="GO" id="GO:0003723">
    <property type="term" value="F:RNA binding"/>
    <property type="evidence" value="ECO:0007669"/>
    <property type="project" value="InterPro"/>
</dbReference>
<dbReference type="GO" id="GO:0006351">
    <property type="term" value="P:DNA-templated transcription"/>
    <property type="evidence" value="ECO:0007669"/>
    <property type="project" value="InterPro"/>
</dbReference>
<dbReference type="Gene3D" id="3.30.70.270">
    <property type="match status" value="1"/>
</dbReference>
<dbReference type="PROSITE" id="PS51874">
    <property type="entry name" value="PCV_3C_PRO"/>
    <property type="match status" value="1"/>
</dbReference>
<keyword evidence="3" id="KW-0808">Transferase</keyword>
<proteinExistence type="predicted"/>
<dbReference type="Pfam" id="PF00910">
    <property type="entry name" value="RNA_helicase"/>
    <property type="match status" value="1"/>
</dbReference>
<dbReference type="InterPro" id="IPR014759">
    <property type="entry name" value="Helicase_SF3_ssRNA_vir"/>
</dbReference>
<evidence type="ECO:0000256" key="6">
    <source>
        <dbReference type="ARBA" id="ARBA00022801"/>
    </source>
</evidence>
<name>A0A7D6F142_9PICO</name>
<dbReference type="InterPro" id="IPR007094">
    <property type="entry name" value="RNA-dir_pol_PSvirus"/>
</dbReference>
<evidence type="ECO:0000256" key="1">
    <source>
        <dbReference type="ARBA" id="ARBA00022484"/>
    </source>
</evidence>
<dbReference type="GO" id="GO:0004197">
    <property type="term" value="F:cysteine-type endopeptidase activity"/>
    <property type="evidence" value="ECO:0007669"/>
    <property type="project" value="InterPro"/>
</dbReference>
<evidence type="ECO:0000259" key="12">
    <source>
        <dbReference type="PROSITE" id="PS51874"/>
    </source>
</evidence>
<feature type="domain" description="RdRp catalytic" evidence="10">
    <location>
        <begin position="1476"/>
        <end position="1607"/>
    </location>
</feature>
<dbReference type="GO" id="GO:0005524">
    <property type="term" value="F:ATP binding"/>
    <property type="evidence" value="ECO:0007669"/>
    <property type="project" value="UniProtKB-KW"/>
</dbReference>
<dbReference type="InterPro" id="IPR044067">
    <property type="entry name" value="PCV_3C_PRO"/>
</dbReference>
<dbReference type="InterPro" id="IPR043128">
    <property type="entry name" value="Rev_trsase/Diguanyl_cyclase"/>
</dbReference>
<dbReference type="InterPro" id="IPR043502">
    <property type="entry name" value="DNA/RNA_pol_sf"/>
</dbReference>
<dbReference type="InterPro" id="IPR001205">
    <property type="entry name" value="RNA-dir_pol_C"/>
</dbReference>
<organism evidence="13">
    <name type="scientific">Leveillula taurica associated picorna-like virus 1</name>
    <dbReference type="NCBI Taxonomy" id="2754858"/>
    <lineage>
        <taxon>Viruses</taxon>
        <taxon>Riboviria</taxon>
        <taxon>Orthornavirae</taxon>
        <taxon>Pisuviricota</taxon>
        <taxon>Pisoniviricetes</taxon>
        <taxon>Picornavirales</taxon>
        <taxon>Picornaviridae</taxon>
    </lineage>
</organism>
<evidence type="ECO:0000256" key="4">
    <source>
        <dbReference type="ARBA" id="ARBA00022695"/>
    </source>
</evidence>
<keyword evidence="2" id="KW-0645">Protease</keyword>
<evidence type="ECO:0000256" key="7">
    <source>
        <dbReference type="ARBA" id="ARBA00022807"/>
    </source>
</evidence>
<dbReference type="GO" id="GO:0006508">
    <property type="term" value="P:proteolysis"/>
    <property type="evidence" value="ECO:0007669"/>
    <property type="project" value="UniProtKB-KW"/>
</dbReference>
<keyword evidence="4" id="KW-0548">Nucleotidyltransferase</keyword>
<evidence type="ECO:0000259" key="11">
    <source>
        <dbReference type="PROSITE" id="PS51218"/>
    </source>
</evidence>
<dbReference type="CDD" id="cd23169">
    <property type="entry name" value="ps-ssRNAv-Picornavirales"/>
    <property type="match status" value="1"/>
</dbReference>
<keyword evidence="8" id="KW-0067">ATP-binding</keyword>
<keyword evidence="1" id="KW-0696">RNA-directed RNA polymerase</keyword>
<dbReference type="GO" id="GO:0003724">
    <property type="term" value="F:RNA helicase activity"/>
    <property type="evidence" value="ECO:0007669"/>
    <property type="project" value="InterPro"/>
</dbReference>
<dbReference type="SUPFAM" id="SSF56672">
    <property type="entry name" value="DNA/RNA polymerases"/>
    <property type="match status" value="1"/>
</dbReference>
<evidence type="ECO:0000256" key="2">
    <source>
        <dbReference type="ARBA" id="ARBA00022670"/>
    </source>
</evidence>
<evidence type="ECO:0000256" key="3">
    <source>
        <dbReference type="ARBA" id="ARBA00022679"/>
    </source>
</evidence>